<evidence type="ECO:0000256" key="2">
    <source>
        <dbReference type="ARBA" id="ARBA00010008"/>
    </source>
</evidence>
<dbReference type="SUPFAM" id="SSF53383">
    <property type="entry name" value="PLP-dependent transferases"/>
    <property type="match status" value="1"/>
</dbReference>
<name>A0A8H4LYW3_9EURO</name>
<dbReference type="GO" id="GO:0016740">
    <property type="term" value="F:transferase activity"/>
    <property type="evidence" value="ECO:0007669"/>
    <property type="project" value="UniProtKB-KW"/>
</dbReference>
<evidence type="ECO:0000313" key="7">
    <source>
        <dbReference type="EMBL" id="KAF4231078.1"/>
    </source>
</evidence>
<evidence type="ECO:0000259" key="6">
    <source>
        <dbReference type="Pfam" id="PF00155"/>
    </source>
</evidence>
<dbReference type="GO" id="GO:0030170">
    <property type="term" value="F:pyridoxal phosphate binding"/>
    <property type="evidence" value="ECO:0007669"/>
    <property type="project" value="InterPro"/>
</dbReference>
<evidence type="ECO:0000313" key="8">
    <source>
        <dbReference type="Proteomes" id="UP000653565"/>
    </source>
</evidence>
<dbReference type="OrthoDB" id="2382073at2759"/>
<dbReference type="GO" id="GO:0009102">
    <property type="term" value="P:biotin biosynthetic process"/>
    <property type="evidence" value="ECO:0007669"/>
    <property type="project" value="TreeGrafter"/>
</dbReference>
<evidence type="ECO:0000256" key="5">
    <source>
        <dbReference type="SAM" id="MobiDB-lite"/>
    </source>
</evidence>
<sequence length="554" mass="60440">MTVNMTFVDNVACISHVLGSATAMRPPAPPSTPGVRSQPGTRVGDDLQHLGPVTQRWPLHHCRRLTSATQTTMATNGKLTTATTMATNGKVVSEMVSWIKSQKLVAPRMKDGPTFYRNLEEALDVRRSTQSLMTRGQSTWKTGDAIDFCSNDLLSLGLTGELRREFLAELARHPDFSLHSGGSRVMGGNYDYIEEVEQEIADFLGAETALMFNSGSNGNIAIYTAIPRPGDAIVYDELVHFSTHTGMAASLATTKVAFRHNDLDAFREAMSSTMDSQPMLQDGSRSILVSVESVYSMDGDVCPLAEMLEIAREICPKGNFAFIADEAHATGVVGPRGVGLVKLLGLENEVAIRLNTCGKALACTGSVVLGNATVRNMMLNYAGSLVNTTAPSFPSVAVIRAAYNLMRTGATQKAQDNIQHLVKYFFESITSSDIWDKAADMGILSIPVAGDYESLDFVTHIVPIWTRQKYNWWLFFHLQLAKIAVVPIDYPQVPKGKSRVRVMIHAGNTEKEVDYLVATLCDFAKEMIDIEESGEQGKIPKAAQEIYALMAANA</sequence>
<dbReference type="EMBL" id="JAAAPX010000108">
    <property type="protein sequence ID" value="KAF4231078.1"/>
    <property type="molecule type" value="Genomic_DNA"/>
</dbReference>
<protein>
    <recommendedName>
        <fullName evidence="6">Aminotransferase class I/classII large domain-containing protein</fullName>
    </recommendedName>
</protein>
<evidence type="ECO:0000256" key="3">
    <source>
        <dbReference type="ARBA" id="ARBA00022679"/>
    </source>
</evidence>
<evidence type="ECO:0000256" key="4">
    <source>
        <dbReference type="ARBA" id="ARBA00022898"/>
    </source>
</evidence>
<dbReference type="InterPro" id="IPR015422">
    <property type="entry name" value="PyrdxlP-dep_Trfase_small"/>
</dbReference>
<gene>
    <name evidence="7" type="ORF">CNMCM6805_000310</name>
</gene>
<keyword evidence="8" id="KW-1185">Reference proteome</keyword>
<dbReference type="Pfam" id="PF00155">
    <property type="entry name" value="Aminotran_1_2"/>
    <property type="match status" value="1"/>
</dbReference>
<comment type="similarity">
    <text evidence="2">Belongs to the class-II pyridoxal-phosphate-dependent aminotransferase family. BioF subfamily.</text>
</comment>
<evidence type="ECO:0000256" key="1">
    <source>
        <dbReference type="ARBA" id="ARBA00001933"/>
    </source>
</evidence>
<dbReference type="Gene3D" id="3.40.640.10">
    <property type="entry name" value="Type I PLP-dependent aspartate aminotransferase-like (Major domain)"/>
    <property type="match status" value="1"/>
</dbReference>
<keyword evidence="4" id="KW-0663">Pyridoxal phosphate</keyword>
<feature type="domain" description="Aminotransferase class I/classII large" evidence="6">
    <location>
        <begin position="145"/>
        <end position="519"/>
    </location>
</feature>
<reference evidence="7" key="2">
    <citation type="submission" date="2020-04" db="EMBL/GenBank/DDBJ databases">
        <authorList>
            <person name="Santos R.A.C."/>
            <person name="Steenwyk J.L."/>
            <person name="Rivero-Menendez O."/>
            <person name="Mead M.E."/>
            <person name="Silva L.P."/>
            <person name="Bastos R.W."/>
            <person name="Alastruey-Izquierdo A."/>
            <person name="Goldman G.H."/>
            <person name="Rokas A."/>
        </authorList>
    </citation>
    <scope>NUCLEOTIDE SEQUENCE</scope>
    <source>
        <strain evidence="7">CNM-CM6805</strain>
    </source>
</reference>
<dbReference type="PANTHER" id="PTHR13693:SF77">
    <property type="entry name" value="8-AMINO-7-OXONONANOATE SYNTHASE"/>
    <property type="match status" value="1"/>
</dbReference>
<dbReference type="AlphaFoldDB" id="A0A8H4LYW3"/>
<reference evidence="7" key="1">
    <citation type="journal article" date="2020" name="bioRxiv">
        <title>Genomic and phenotypic heterogeneity of clinical isolates of the human pathogens Aspergillus fumigatus, Aspergillus lentulus and Aspergillus fumigatiaffinis.</title>
        <authorList>
            <person name="dos Santos R.A.C."/>
            <person name="Steenwyk J.L."/>
            <person name="Rivero-Menendez O."/>
            <person name="Mead M.E."/>
            <person name="Silva L.P."/>
            <person name="Bastos R.W."/>
            <person name="Alastruey-Izquierdo A."/>
            <person name="Goldman G.H."/>
            <person name="Rokas A."/>
        </authorList>
    </citation>
    <scope>NUCLEOTIDE SEQUENCE</scope>
    <source>
        <strain evidence="7">CNM-CM6805</strain>
    </source>
</reference>
<feature type="region of interest" description="Disordered" evidence="5">
    <location>
        <begin position="21"/>
        <end position="41"/>
    </location>
</feature>
<proteinExistence type="inferred from homology"/>
<organism evidence="7 8">
    <name type="scientific">Aspergillus fumigatiaffinis</name>
    <dbReference type="NCBI Taxonomy" id="340414"/>
    <lineage>
        <taxon>Eukaryota</taxon>
        <taxon>Fungi</taxon>
        <taxon>Dikarya</taxon>
        <taxon>Ascomycota</taxon>
        <taxon>Pezizomycotina</taxon>
        <taxon>Eurotiomycetes</taxon>
        <taxon>Eurotiomycetidae</taxon>
        <taxon>Eurotiales</taxon>
        <taxon>Aspergillaceae</taxon>
        <taxon>Aspergillus</taxon>
        <taxon>Aspergillus subgen. Fumigati</taxon>
    </lineage>
</organism>
<dbReference type="InterPro" id="IPR015424">
    <property type="entry name" value="PyrdxlP-dep_Trfase"/>
</dbReference>
<dbReference type="InterPro" id="IPR050087">
    <property type="entry name" value="AON_synthase_class-II"/>
</dbReference>
<comment type="caution">
    <text evidence="7">The sequence shown here is derived from an EMBL/GenBank/DDBJ whole genome shotgun (WGS) entry which is preliminary data.</text>
</comment>
<dbReference type="Proteomes" id="UP000653565">
    <property type="component" value="Unassembled WGS sequence"/>
</dbReference>
<keyword evidence="3" id="KW-0808">Transferase</keyword>
<dbReference type="PANTHER" id="PTHR13693">
    <property type="entry name" value="CLASS II AMINOTRANSFERASE/8-AMINO-7-OXONONANOATE SYNTHASE"/>
    <property type="match status" value="1"/>
</dbReference>
<dbReference type="Gene3D" id="3.90.1150.10">
    <property type="entry name" value="Aspartate Aminotransferase, domain 1"/>
    <property type="match status" value="1"/>
</dbReference>
<dbReference type="InterPro" id="IPR004839">
    <property type="entry name" value="Aminotransferase_I/II_large"/>
</dbReference>
<comment type="cofactor">
    <cofactor evidence="1">
        <name>pyridoxal 5'-phosphate</name>
        <dbReference type="ChEBI" id="CHEBI:597326"/>
    </cofactor>
</comment>
<dbReference type="InterPro" id="IPR015421">
    <property type="entry name" value="PyrdxlP-dep_Trfase_major"/>
</dbReference>
<accession>A0A8H4LYW3</accession>